<dbReference type="InterPro" id="IPR036554">
    <property type="entry name" value="GHMP_kinase_C_sf"/>
</dbReference>
<dbReference type="InterPro" id="IPR020568">
    <property type="entry name" value="Ribosomal_Su5_D2-typ_SF"/>
</dbReference>
<gene>
    <name evidence="10" type="primary">ispE</name>
    <name evidence="13" type="ORF">SAMN05421759_101614</name>
</gene>
<evidence type="ECO:0000256" key="2">
    <source>
        <dbReference type="ARBA" id="ARBA00012052"/>
    </source>
</evidence>
<dbReference type="Proteomes" id="UP000186684">
    <property type="component" value="Unassembled WGS sequence"/>
</dbReference>
<dbReference type="SUPFAM" id="SSF54211">
    <property type="entry name" value="Ribosomal protein S5 domain 2-like"/>
    <property type="match status" value="1"/>
</dbReference>
<keyword evidence="8 10" id="KW-0414">Isoprene biosynthesis</keyword>
<comment type="catalytic activity">
    <reaction evidence="10">
        <text>4-CDP-2-C-methyl-D-erythritol + ATP = 4-CDP-2-C-methyl-D-erythritol 2-phosphate + ADP + H(+)</text>
        <dbReference type="Rhea" id="RHEA:18437"/>
        <dbReference type="ChEBI" id="CHEBI:15378"/>
        <dbReference type="ChEBI" id="CHEBI:30616"/>
        <dbReference type="ChEBI" id="CHEBI:57823"/>
        <dbReference type="ChEBI" id="CHEBI:57919"/>
        <dbReference type="ChEBI" id="CHEBI:456216"/>
        <dbReference type="EC" id="2.7.1.148"/>
    </reaction>
</comment>
<protein>
    <recommendedName>
        <fullName evidence="3 10">4-diphosphocytidyl-2-C-methyl-D-erythritol kinase</fullName>
        <shortName evidence="10">CMK</shortName>
        <ecNumber evidence="2 10">2.7.1.148</ecNumber>
    </recommendedName>
    <alternativeName>
        <fullName evidence="9 10">4-(cytidine-5'-diphospho)-2-C-methyl-D-erythritol kinase</fullName>
    </alternativeName>
</protein>
<dbReference type="UniPathway" id="UPA00056">
    <property type="reaction ID" value="UER00094"/>
</dbReference>
<keyword evidence="5 10" id="KW-0547">Nucleotide-binding</keyword>
<evidence type="ECO:0000256" key="4">
    <source>
        <dbReference type="ARBA" id="ARBA00022679"/>
    </source>
</evidence>
<dbReference type="PIRSF" id="PIRSF010376">
    <property type="entry name" value="IspE"/>
    <property type="match status" value="1"/>
</dbReference>
<proteinExistence type="inferred from homology"/>
<evidence type="ECO:0000256" key="7">
    <source>
        <dbReference type="ARBA" id="ARBA00022840"/>
    </source>
</evidence>
<evidence type="ECO:0000256" key="1">
    <source>
        <dbReference type="ARBA" id="ARBA00009684"/>
    </source>
</evidence>
<dbReference type="AlphaFoldDB" id="A0A1N7KC86"/>
<dbReference type="Gene3D" id="3.30.230.10">
    <property type="match status" value="1"/>
</dbReference>
<feature type="domain" description="GHMP kinase C-terminal" evidence="12">
    <location>
        <begin position="190"/>
        <end position="260"/>
    </location>
</feature>
<dbReference type="HAMAP" id="MF_00061">
    <property type="entry name" value="IspE"/>
    <property type="match status" value="1"/>
</dbReference>
<keyword evidence="6 10" id="KW-0418">Kinase</keyword>
<evidence type="ECO:0000256" key="5">
    <source>
        <dbReference type="ARBA" id="ARBA00022741"/>
    </source>
</evidence>
<dbReference type="InterPro" id="IPR013750">
    <property type="entry name" value="GHMP_kinase_C_dom"/>
</dbReference>
<dbReference type="Pfam" id="PF00288">
    <property type="entry name" value="GHMP_kinases_N"/>
    <property type="match status" value="1"/>
</dbReference>
<dbReference type="EC" id="2.7.1.148" evidence="2 10"/>
<dbReference type="STRING" id="633194.SAMN05421759_101614"/>
<dbReference type="Pfam" id="PF08544">
    <property type="entry name" value="GHMP_kinases_C"/>
    <property type="match status" value="1"/>
</dbReference>
<evidence type="ECO:0000259" key="12">
    <source>
        <dbReference type="Pfam" id="PF08544"/>
    </source>
</evidence>
<organism evidence="13 14">
    <name type="scientific">Roseivivax lentus</name>
    <dbReference type="NCBI Taxonomy" id="633194"/>
    <lineage>
        <taxon>Bacteria</taxon>
        <taxon>Pseudomonadati</taxon>
        <taxon>Pseudomonadota</taxon>
        <taxon>Alphaproteobacteria</taxon>
        <taxon>Rhodobacterales</taxon>
        <taxon>Roseobacteraceae</taxon>
        <taxon>Roseivivax</taxon>
    </lineage>
</organism>
<feature type="active site" evidence="10">
    <location>
        <position position="127"/>
    </location>
</feature>
<dbReference type="GO" id="GO:0005524">
    <property type="term" value="F:ATP binding"/>
    <property type="evidence" value="ECO:0007669"/>
    <property type="project" value="UniProtKB-UniRule"/>
</dbReference>
<dbReference type="SUPFAM" id="SSF55060">
    <property type="entry name" value="GHMP Kinase, C-terminal domain"/>
    <property type="match status" value="1"/>
</dbReference>
<feature type="binding site" evidence="10">
    <location>
        <begin position="90"/>
        <end position="100"/>
    </location>
    <ligand>
        <name>ATP</name>
        <dbReference type="ChEBI" id="CHEBI:30616"/>
    </ligand>
</feature>
<dbReference type="PANTHER" id="PTHR43527:SF2">
    <property type="entry name" value="4-DIPHOSPHOCYTIDYL-2-C-METHYL-D-ERYTHRITOL KINASE, CHLOROPLASTIC"/>
    <property type="match status" value="1"/>
</dbReference>
<dbReference type="PANTHER" id="PTHR43527">
    <property type="entry name" value="4-DIPHOSPHOCYTIDYL-2-C-METHYL-D-ERYTHRITOL KINASE, CHLOROPLASTIC"/>
    <property type="match status" value="1"/>
</dbReference>
<evidence type="ECO:0000256" key="6">
    <source>
        <dbReference type="ARBA" id="ARBA00022777"/>
    </source>
</evidence>
<dbReference type="InterPro" id="IPR014721">
    <property type="entry name" value="Ribsml_uS5_D2-typ_fold_subgr"/>
</dbReference>
<keyword evidence="14" id="KW-1185">Reference proteome</keyword>
<evidence type="ECO:0000256" key="3">
    <source>
        <dbReference type="ARBA" id="ARBA00017473"/>
    </source>
</evidence>
<keyword evidence="7 10" id="KW-0067">ATP-binding</keyword>
<evidence type="ECO:0000256" key="8">
    <source>
        <dbReference type="ARBA" id="ARBA00023229"/>
    </source>
</evidence>
<evidence type="ECO:0000259" key="11">
    <source>
        <dbReference type="Pfam" id="PF00288"/>
    </source>
</evidence>
<feature type="active site" evidence="10">
    <location>
        <position position="9"/>
    </location>
</feature>
<name>A0A1N7KC86_9RHOB</name>
<evidence type="ECO:0000256" key="10">
    <source>
        <dbReference type="HAMAP-Rule" id="MF_00061"/>
    </source>
</evidence>
<accession>A0A1N7KC86</accession>
<dbReference type="GO" id="GO:0050515">
    <property type="term" value="F:4-(cytidine 5'-diphospho)-2-C-methyl-D-erythritol kinase activity"/>
    <property type="evidence" value="ECO:0007669"/>
    <property type="project" value="UniProtKB-UniRule"/>
</dbReference>
<dbReference type="InterPro" id="IPR006204">
    <property type="entry name" value="GHMP_kinase_N_dom"/>
</dbReference>
<dbReference type="Gene3D" id="3.30.70.890">
    <property type="entry name" value="GHMP kinase, C-terminal domain"/>
    <property type="match status" value="1"/>
</dbReference>
<sequence length="275" mass="28303">MIEERAPAKINLTLHVTGQRPDGYHLLDSLVVFAALGDMVRVEEAETLSLAVTGLMAAGVPDGEDNLVLQAARFLDPVRGARIVLEKHLPSAAGIGGGSSDAAATLRALSALWGVPLPRNCLSLGADVPMCLAPGAQRVSGIGEGALPLSGLPSLPAVLVNPGLSVPTPDVFAALKEKNHPPMPARLPALGDFGALTRFLDTTRNDLTAPASAQAPEIGTVLEALEDARIARMSGSGATCFGLYPDAAAARAAATRIGEAHPDWWVADTTLNPAP</sequence>
<dbReference type="RefSeq" id="WP_076444846.1">
    <property type="nucleotide sequence ID" value="NZ_FTOQ01000001.1"/>
</dbReference>
<evidence type="ECO:0000313" key="13">
    <source>
        <dbReference type="EMBL" id="SIS59044.1"/>
    </source>
</evidence>
<dbReference type="GO" id="GO:0016114">
    <property type="term" value="P:terpenoid biosynthetic process"/>
    <property type="evidence" value="ECO:0007669"/>
    <property type="project" value="UniProtKB-UniRule"/>
</dbReference>
<feature type="domain" description="GHMP kinase N-terminal" evidence="11">
    <location>
        <begin position="66"/>
        <end position="126"/>
    </location>
</feature>
<reference evidence="14" key="1">
    <citation type="submission" date="2017-01" db="EMBL/GenBank/DDBJ databases">
        <authorList>
            <person name="Varghese N."/>
            <person name="Submissions S."/>
        </authorList>
    </citation>
    <scope>NUCLEOTIDE SEQUENCE [LARGE SCALE GENOMIC DNA]</scope>
    <source>
        <strain evidence="14">DSM 29430</strain>
    </source>
</reference>
<comment type="similarity">
    <text evidence="1 10">Belongs to the GHMP kinase family. IspE subfamily.</text>
</comment>
<dbReference type="EMBL" id="FTOQ01000001">
    <property type="protein sequence ID" value="SIS59044.1"/>
    <property type="molecule type" value="Genomic_DNA"/>
</dbReference>
<keyword evidence="4 10" id="KW-0808">Transferase</keyword>
<evidence type="ECO:0000313" key="14">
    <source>
        <dbReference type="Proteomes" id="UP000186684"/>
    </source>
</evidence>
<evidence type="ECO:0000256" key="9">
    <source>
        <dbReference type="ARBA" id="ARBA00032554"/>
    </source>
</evidence>
<dbReference type="GO" id="GO:0019288">
    <property type="term" value="P:isopentenyl diphosphate biosynthetic process, methylerythritol 4-phosphate pathway"/>
    <property type="evidence" value="ECO:0007669"/>
    <property type="project" value="UniProtKB-UniRule"/>
</dbReference>
<comment type="pathway">
    <text evidence="10">Isoprenoid biosynthesis; isopentenyl diphosphate biosynthesis via DXP pathway; isopentenyl diphosphate from 1-deoxy-D-xylulose 5-phosphate: step 3/6.</text>
</comment>
<dbReference type="InterPro" id="IPR004424">
    <property type="entry name" value="IspE"/>
</dbReference>
<dbReference type="OrthoDB" id="9809438at2"/>
<comment type="function">
    <text evidence="10">Catalyzes the phosphorylation of the position 2 hydroxy group of 4-diphosphocytidyl-2C-methyl-D-erythritol.</text>
</comment>
<dbReference type="NCBIfam" id="TIGR00154">
    <property type="entry name" value="ispE"/>
    <property type="match status" value="1"/>
</dbReference>
<dbReference type="NCBIfam" id="NF011202">
    <property type="entry name" value="PRK14608.1"/>
    <property type="match status" value="1"/>
</dbReference>